<dbReference type="PANTHER" id="PTHR31632">
    <property type="entry name" value="IRON TRANSPORTER FTH1"/>
    <property type="match status" value="1"/>
</dbReference>
<dbReference type="GeneID" id="63796677"/>
<sequence length="382" mass="42543">MVSVFAAQVFFIVFRECLEALIIVSVLLSFLKQSLGQPGQDPTIYKRLRRQVFMGSIVGVLVCICIGAIFIGLFYGLGHDAWSNSEDLWEGIFYVIATVMITVMGLALLRINKSKQKWRVKIAKALVEKKKGKSRWMRSDWGRRYAMFILPFITTLREGVEAVVFVGGVSLGYPATAFPIPVITGIIAGLLVGWLIYRGGNAMSIQIFLIASTCVLYLIAAGMFSKAVWSLQYYQFERAVGSDVSEEGSGPGSYNILETVWHVNCCNPETDNGWDVFQAILGWQNTGTYGSVISYNLYWLFIILCVSWMMYEERTGAVPLTKRFWALLARVPGLKGLANKKLEAMNTRDDSAVRQINSSTFHESAPVGVEMVGPQKVTELAD</sequence>
<comment type="similarity">
    <text evidence="2">Belongs to the oxidase-dependent Fe transporter (OFeT) (TC 9.A.10.1) family.</text>
</comment>
<comment type="subcellular location">
    <subcellularLocation>
        <location evidence="1">Membrane</location>
        <topology evidence="1">Multi-pass membrane protein</topology>
    </subcellularLocation>
</comment>
<dbReference type="Proteomes" id="UP000249363">
    <property type="component" value="Unassembled WGS sequence"/>
</dbReference>
<dbReference type="AlphaFoldDB" id="A0A364L6J3"/>
<dbReference type="OrthoDB" id="4364at2759"/>
<evidence type="ECO:0000256" key="3">
    <source>
        <dbReference type="ARBA" id="ARBA00022496"/>
    </source>
</evidence>
<feature type="transmembrane region" description="Helical" evidence="7">
    <location>
        <begin position="145"/>
        <end position="166"/>
    </location>
</feature>
<dbReference type="STRING" id="1196081.A0A364L6J3"/>
<keyword evidence="5 7" id="KW-1133">Transmembrane helix</keyword>
<feature type="transmembrane region" description="Helical" evidence="7">
    <location>
        <begin position="292"/>
        <end position="311"/>
    </location>
</feature>
<keyword evidence="9" id="KW-1185">Reference proteome</keyword>
<evidence type="ECO:0000256" key="4">
    <source>
        <dbReference type="ARBA" id="ARBA00022692"/>
    </source>
</evidence>
<keyword evidence="3" id="KW-0813">Transport</keyword>
<accession>A0A364L6J3</accession>
<feature type="transmembrane region" description="Helical" evidence="7">
    <location>
        <begin position="178"/>
        <end position="197"/>
    </location>
</feature>
<evidence type="ECO:0000256" key="2">
    <source>
        <dbReference type="ARBA" id="ARBA00008333"/>
    </source>
</evidence>
<keyword evidence="3" id="KW-0410">Iron transport</keyword>
<dbReference type="InterPro" id="IPR036259">
    <property type="entry name" value="MFS_trans_sf"/>
</dbReference>
<reference evidence="8 9" key="1">
    <citation type="journal article" date="2017" name="Biotechnol. Biofuels">
        <title>Differential beta-glucosidase expression as a function of carbon source availability in Talaromyces amestolkiae: a genomic and proteomic approach.</title>
        <authorList>
            <person name="de Eugenio L.I."/>
            <person name="Mendez-Liter J.A."/>
            <person name="Nieto-Dominguez M."/>
            <person name="Alonso L."/>
            <person name="Gil-Munoz J."/>
            <person name="Barriuso J."/>
            <person name="Prieto A."/>
            <person name="Martinez M.J."/>
        </authorList>
    </citation>
    <scope>NUCLEOTIDE SEQUENCE [LARGE SCALE GENOMIC DNA]</scope>
    <source>
        <strain evidence="8 9">CIB</strain>
    </source>
</reference>
<keyword evidence="3" id="KW-0408">Iron</keyword>
<protein>
    <recommendedName>
        <fullName evidence="10">Plasma membrane iron permease</fullName>
    </recommendedName>
</protein>
<name>A0A364L6J3_TALAM</name>
<evidence type="ECO:0000256" key="7">
    <source>
        <dbReference type="SAM" id="Phobius"/>
    </source>
</evidence>
<evidence type="ECO:0000313" key="9">
    <source>
        <dbReference type="Proteomes" id="UP000249363"/>
    </source>
</evidence>
<evidence type="ECO:0000256" key="5">
    <source>
        <dbReference type="ARBA" id="ARBA00022989"/>
    </source>
</evidence>
<evidence type="ECO:0000256" key="1">
    <source>
        <dbReference type="ARBA" id="ARBA00004141"/>
    </source>
</evidence>
<dbReference type="GO" id="GO:0015093">
    <property type="term" value="F:ferrous iron transmembrane transporter activity"/>
    <property type="evidence" value="ECO:0007669"/>
    <property type="project" value="TreeGrafter"/>
</dbReference>
<comment type="caution">
    <text evidence="8">The sequence shown here is derived from an EMBL/GenBank/DDBJ whole genome shotgun (WGS) entry which is preliminary data.</text>
</comment>
<dbReference type="Pfam" id="PF03239">
    <property type="entry name" value="FTR1"/>
    <property type="match status" value="1"/>
</dbReference>
<dbReference type="GO" id="GO:0033573">
    <property type="term" value="C:high-affinity iron permease complex"/>
    <property type="evidence" value="ECO:0007669"/>
    <property type="project" value="InterPro"/>
</dbReference>
<proteinExistence type="inferred from homology"/>
<feature type="transmembrane region" description="Helical" evidence="7">
    <location>
        <begin position="204"/>
        <end position="224"/>
    </location>
</feature>
<dbReference type="InterPro" id="IPR004923">
    <property type="entry name" value="FTR1/Fip1/EfeU"/>
</dbReference>
<dbReference type="EMBL" id="MIKG01000015">
    <property type="protein sequence ID" value="RAO71450.1"/>
    <property type="molecule type" value="Genomic_DNA"/>
</dbReference>
<keyword evidence="6 7" id="KW-0472">Membrane</keyword>
<evidence type="ECO:0000313" key="8">
    <source>
        <dbReference type="EMBL" id="RAO71450.1"/>
    </source>
</evidence>
<feature type="transmembrane region" description="Helical" evidence="7">
    <location>
        <begin position="52"/>
        <end position="77"/>
    </location>
</feature>
<keyword evidence="4 7" id="KW-0812">Transmembrane</keyword>
<dbReference type="RefSeq" id="XP_040735965.1">
    <property type="nucleotide sequence ID" value="XM_040880160.1"/>
</dbReference>
<evidence type="ECO:0000256" key="6">
    <source>
        <dbReference type="ARBA" id="ARBA00023136"/>
    </source>
</evidence>
<gene>
    <name evidence="8" type="ORF">BHQ10_007462</name>
</gene>
<evidence type="ECO:0008006" key="10">
    <source>
        <dbReference type="Google" id="ProtNLM"/>
    </source>
</evidence>
<dbReference type="SUPFAM" id="SSF103473">
    <property type="entry name" value="MFS general substrate transporter"/>
    <property type="match status" value="1"/>
</dbReference>
<keyword evidence="3" id="KW-0406">Ion transport</keyword>
<organism evidence="8 9">
    <name type="scientific">Talaromyces amestolkiae</name>
    <dbReference type="NCBI Taxonomy" id="1196081"/>
    <lineage>
        <taxon>Eukaryota</taxon>
        <taxon>Fungi</taxon>
        <taxon>Dikarya</taxon>
        <taxon>Ascomycota</taxon>
        <taxon>Pezizomycotina</taxon>
        <taxon>Eurotiomycetes</taxon>
        <taxon>Eurotiomycetidae</taxon>
        <taxon>Eurotiales</taxon>
        <taxon>Trichocomaceae</taxon>
        <taxon>Talaromyces</taxon>
        <taxon>Talaromyces sect. Talaromyces</taxon>
    </lineage>
</organism>
<feature type="transmembrane region" description="Helical" evidence="7">
    <location>
        <begin position="92"/>
        <end position="111"/>
    </location>
</feature>
<feature type="transmembrane region" description="Helical" evidence="7">
    <location>
        <begin position="6"/>
        <end position="31"/>
    </location>
</feature>
<dbReference type="PANTHER" id="PTHR31632:SF2">
    <property type="entry name" value="PLASMA MEMBRANE IRON PERMEASE"/>
    <property type="match status" value="1"/>
</dbReference>